<evidence type="ECO:0000313" key="2">
    <source>
        <dbReference type="EMBL" id="GER69498.1"/>
    </source>
</evidence>
<dbReference type="InterPro" id="IPR019676">
    <property type="entry name" value="DUF2529"/>
</dbReference>
<proteinExistence type="predicted"/>
<protein>
    <recommendedName>
        <fullName evidence="1">DUF2529 domain-containing protein</fullName>
    </recommendedName>
</protein>
<dbReference type="AlphaFoldDB" id="A0A5J4JGN4"/>
<organism evidence="2 3">
    <name type="scientific">Weizmannia acidilactici</name>
    <dbReference type="NCBI Taxonomy" id="2607726"/>
    <lineage>
        <taxon>Bacteria</taxon>
        <taxon>Bacillati</taxon>
        <taxon>Bacillota</taxon>
        <taxon>Bacilli</taxon>
        <taxon>Bacillales</taxon>
        <taxon>Bacillaceae</taxon>
        <taxon>Heyndrickxia</taxon>
    </lineage>
</organism>
<dbReference type="Pfam" id="PF10740">
    <property type="entry name" value="DUF2529"/>
    <property type="match status" value="1"/>
</dbReference>
<dbReference type="Gene3D" id="3.40.50.10490">
    <property type="entry name" value="Glucose-6-phosphate isomerase like protein, domain 1"/>
    <property type="match status" value="1"/>
</dbReference>
<feature type="domain" description="DUF2529" evidence="1">
    <location>
        <begin position="1"/>
        <end position="169"/>
    </location>
</feature>
<comment type="caution">
    <text evidence="2">The sequence shown here is derived from an EMBL/GenBank/DDBJ whole genome shotgun (WGS) entry which is preliminary data.</text>
</comment>
<evidence type="ECO:0000259" key="1">
    <source>
        <dbReference type="Pfam" id="PF10740"/>
    </source>
</evidence>
<gene>
    <name evidence="2" type="primary">ywjG</name>
    <name evidence="2" type="ORF">BpJC7_08010</name>
</gene>
<evidence type="ECO:0000313" key="3">
    <source>
        <dbReference type="Proteomes" id="UP000391919"/>
    </source>
</evidence>
<sequence>MLKMFSTQCAGIFQKIQQSEEYALEDGARLLAQAAVGEGNIYIKGWKEMQAVEVLALEGPEPLWCAKKLEKLEELIDADRVLLLTRFSNDKEAAEMAKQLNDSGIPFIAVAGKTETDGEDLESLSDVFIQTHVARGLIPGENGGRVGFADTMAATFIYYGLQFAIDEMMADYED</sequence>
<reference evidence="2 3" key="1">
    <citation type="submission" date="2019-09" db="EMBL/GenBank/DDBJ databases">
        <title>Draft genome sequence of Bacillus sp. JC-7.</title>
        <authorList>
            <person name="Tanaka N."/>
            <person name="Shiwa Y."/>
            <person name="Fujita N."/>
            <person name="Tanasupawat S."/>
        </authorList>
    </citation>
    <scope>NUCLEOTIDE SEQUENCE [LARGE SCALE GENOMIC DNA]</scope>
    <source>
        <strain evidence="2 3">JC-7</strain>
    </source>
</reference>
<dbReference type="Proteomes" id="UP000391919">
    <property type="component" value="Unassembled WGS sequence"/>
</dbReference>
<accession>A0A5J4JGN4</accession>
<dbReference type="EMBL" id="BKZQ01000007">
    <property type="protein sequence ID" value="GER69498.1"/>
    <property type="molecule type" value="Genomic_DNA"/>
</dbReference>
<keyword evidence="3" id="KW-1185">Reference proteome</keyword>
<name>A0A5J4JGN4_9BACI</name>